<dbReference type="EMBL" id="LAZR01035813">
    <property type="protein sequence ID" value="KKL26511.1"/>
    <property type="molecule type" value="Genomic_DNA"/>
</dbReference>
<organism evidence="2">
    <name type="scientific">marine sediment metagenome</name>
    <dbReference type="NCBI Taxonomy" id="412755"/>
    <lineage>
        <taxon>unclassified sequences</taxon>
        <taxon>metagenomes</taxon>
        <taxon>ecological metagenomes</taxon>
    </lineage>
</organism>
<dbReference type="AlphaFoldDB" id="A0A0F9E9J6"/>
<sequence>PIALYYNLPTVQGEPVAGRSVETHPVEIAFVDKAATADTTGVEDEVTRDAMRTSALEFYHSLVKNYTGIFEEFEGYEMEAVAMDKRFDVLMVGYSLKFDIKQLAGFGTVSVVGTLVNSEGTTINTLSPNQTKTQPDITVTQGDDTTAAHPSDKDLDVDNFQGAGQTLTQKWDGSTDGEQNTFADARSFAIITHIYDSANATAVIARMTGLVIAEDAAISKYVTLSGGNWDLRDDFIHYGMQTEANSLTGWKLKTHIAVNAPTHTSGLGFTLNGTTQYINSQFVPSVDGVNFTLNDSIFGIYNKTNNDTAGTRHIYGGRGDGRSELQQQPGIDRTTFFLNSALAGTPVIVGITGAFQDDILYTVTRTSSSAHSLQMGGILIHTDTDVSTSLSSLAQYIGATNTGSPAAHYSGIISSHMVGAAVGFDIDLFNTRLKVLNIDLAAI</sequence>
<protein>
    <submittedName>
        <fullName evidence="2">Uncharacterized protein</fullName>
    </submittedName>
</protein>
<feature type="compositionally biased region" description="Polar residues" evidence="1">
    <location>
        <begin position="126"/>
        <end position="144"/>
    </location>
</feature>
<evidence type="ECO:0000256" key="1">
    <source>
        <dbReference type="SAM" id="MobiDB-lite"/>
    </source>
</evidence>
<accession>A0A0F9E9J6</accession>
<feature type="region of interest" description="Disordered" evidence="1">
    <location>
        <begin position="126"/>
        <end position="155"/>
    </location>
</feature>
<proteinExistence type="predicted"/>
<name>A0A0F9E9J6_9ZZZZ</name>
<evidence type="ECO:0000313" key="2">
    <source>
        <dbReference type="EMBL" id="KKL26511.1"/>
    </source>
</evidence>
<gene>
    <name evidence="2" type="ORF">LCGC14_2394550</name>
</gene>
<comment type="caution">
    <text evidence="2">The sequence shown here is derived from an EMBL/GenBank/DDBJ whole genome shotgun (WGS) entry which is preliminary data.</text>
</comment>
<feature type="non-terminal residue" evidence="2">
    <location>
        <position position="1"/>
    </location>
</feature>
<reference evidence="2" key="1">
    <citation type="journal article" date="2015" name="Nature">
        <title>Complex archaea that bridge the gap between prokaryotes and eukaryotes.</title>
        <authorList>
            <person name="Spang A."/>
            <person name="Saw J.H."/>
            <person name="Jorgensen S.L."/>
            <person name="Zaremba-Niedzwiedzka K."/>
            <person name="Martijn J."/>
            <person name="Lind A.E."/>
            <person name="van Eijk R."/>
            <person name="Schleper C."/>
            <person name="Guy L."/>
            <person name="Ettema T.J."/>
        </authorList>
    </citation>
    <scope>NUCLEOTIDE SEQUENCE</scope>
</reference>